<name>A0ABX0U9N6_9FLAO</name>
<comment type="caution">
    <text evidence="1">The sequence shown here is derived from an EMBL/GenBank/DDBJ whole genome shotgun (WGS) entry which is preliminary data.</text>
</comment>
<accession>A0ABX0U9N6</accession>
<dbReference type="RefSeq" id="WP_208412275.1">
    <property type="nucleotide sequence ID" value="NZ_JAASQL010000001.1"/>
</dbReference>
<dbReference type="InterPro" id="IPR047729">
    <property type="entry name" value="Sce7726-like"/>
</dbReference>
<dbReference type="Proteomes" id="UP000745859">
    <property type="component" value="Unassembled WGS sequence"/>
</dbReference>
<proteinExistence type="predicted"/>
<evidence type="ECO:0008006" key="3">
    <source>
        <dbReference type="Google" id="ProtNLM"/>
    </source>
</evidence>
<evidence type="ECO:0000313" key="1">
    <source>
        <dbReference type="EMBL" id="NIJ44186.1"/>
    </source>
</evidence>
<dbReference type="EMBL" id="JAASQL010000001">
    <property type="protein sequence ID" value="NIJ44186.1"/>
    <property type="molecule type" value="Genomic_DNA"/>
</dbReference>
<gene>
    <name evidence="1" type="ORF">FHR24_000625</name>
</gene>
<reference evidence="1 2" key="1">
    <citation type="submission" date="2020-03" db="EMBL/GenBank/DDBJ databases">
        <title>Genomic Encyclopedia of Type Strains, Phase IV (KMG-IV): sequencing the most valuable type-strain genomes for metagenomic binning, comparative biology and taxonomic classification.</title>
        <authorList>
            <person name="Goeker M."/>
        </authorList>
    </citation>
    <scope>NUCLEOTIDE SEQUENCE [LARGE SCALE GENOMIC DNA]</scope>
    <source>
        <strain evidence="1 2">DSM 101599</strain>
    </source>
</reference>
<protein>
    <recommendedName>
        <fullName evidence="3">Sce7726 family protein</fullName>
    </recommendedName>
</protein>
<evidence type="ECO:0000313" key="2">
    <source>
        <dbReference type="Proteomes" id="UP000745859"/>
    </source>
</evidence>
<keyword evidence="2" id="KW-1185">Reference proteome</keyword>
<organism evidence="1 2">
    <name type="scientific">Wenyingzhuangia heitensis</name>
    <dbReference type="NCBI Taxonomy" id="1487859"/>
    <lineage>
        <taxon>Bacteria</taxon>
        <taxon>Pseudomonadati</taxon>
        <taxon>Bacteroidota</taxon>
        <taxon>Flavobacteriia</taxon>
        <taxon>Flavobacteriales</taxon>
        <taxon>Flavobacteriaceae</taxon>
        <taxon>Wenyingzhuangia</taxon>
    </lineage>
</organism>
<dbReference type="NCBIfam" id="NF033832">
    <property type="entry name" value="sce7726_fam"/>
    <property type="match status" value="1"/>
</dbReference>
<sequence length="267" mass="31571">MKDYENTFSRIEKHVRFTKHVTNLELFEGVYNQLLTSYRNEYIYKNVLINKKLIQKYSLENTIVLDEFKIGNSIADFVLLNGNARVFEIKTELDSLNKLEKQINDYYSFATEVYIVTSSKHIQKIVEAYKDSTIGIIELTKRNSLKEIKSAQNYSKELDYSVIFKSLRKNEYINVLKDNFIKIPSVPNTLFFKECYRLSRKIDIIDFQRSAIKVLKERNIKCPELLKEKKVPAFLKHICYSLNFSKLEYEELNSFLNKTSVKCISRI</sequence>